<evidence type="ECO:0000313" key="2">
    <source>
        <dbReference type="EMBL" id="EKC58448.1"/>
    </source>
</evidence>
<sequence>MEGIPATAIDGESDAFTLVFNAADTMVAGRTNCNRFFGKYEAGEGKLELGPLGMTRMACPDMEFENAFVQMLDEVDRYEISGTTL</sequence>
<gene>
    <name evidence="2" type="ORF">LEA_13858</name>
</gene>
<dbReference type="InterPro" id="IPR053147">
    <property type="entry name" value="Hsp_HslJ-like"/>
</dbReference>
<dbReference type="PANTHER" id="PTHR35535">
    <property type="entry name" value="HEAT SHOCK PROTEIN HSLJ"/>
    <property type="match status" value="1"/>
</dbReference>
<feature type="domain" description="DUF306" evidence="1">
    <location>
        <begin position="14"/>
        <end position="85"/>
    </location>
</feature>
<protein>
    <recommendedName>
        <fullName evidence="1">DUF306 domain-containing protein</fullName>
    </recommendedName>
</protein>
<feature type="non-terminal residue" evidence="2">
    <location>
        <position position="85"/>
    </location>
</feature>
<reference evidence="2" key="1">
    <citation type="journal article" date="2013" name="Environ. Microbiol.">
        <title>Microbiota from the distal guts of lean and obese adolescents exhibit partial functional redundancy besides clear differences in community structure.</title>
        <authorList>
            <person name="Ferrer M."/>
            <person name="Ruiz A."/>
            <person name="Lanza F."/>
            <person name="Haange S.B."/>
            <person name="Oberbach A."/>
            <person name="Till H."/>
            <person name="Bargiela R."/>
            <person name="Campoy C."/>
            <person name="Segura M.T."/>
            <person name="Richter M."/>
            <person name="von Bergen M."/>
            <person name="Seifert J."/>
            <person name="Suarez A."/>
        </authorList>
    </citation>
    <scope>NUCLEOTIDE SEQUENCE</scope>
</reference>
<dbReference type="AlphaFoldDB" id="K1SLL1"/>
<dbReference type="Gene3D" id="2.40.128.270">
    <property type="match status" value="1"/>
</dbReference>
<accession>K1SLL1</accession>
<name>K1SLL1_9ZZZZ</name>
<evidence type="ECO:0000259" key="1">
    <source>
        <dbReference type="Pfam" id="PF03724"/>
    </source>
</evidence>
<dbReference type="InterPro" id="IPR005184">
    <property type="entry name" value="DUF306_Meta_HslJ"/>
</dbReference>
<dbReference type="Pfam" id="PF03724">
    <property type="entry name" value="META"/>
    <property type="match status" value="1"/>
</dbReference>
<comment type="caution">
    <text evidence="2">The sequence shown here is derived from an EMBL/GenBank/DDBJ whole genome shotgun (WGS) entry which is preliminary data.</text>
</comment>
<organism evidence="2">
    <name type="scientific">human gut metagenome</name>
    <dbReference type="NCBI Taxonomy" id="408170"/>
    <lineage>
        <taxon>unclassified sequences</taxon>
        <taxon>metagenomes</taxon>
        <taxon>organismal metagenomes</taxon>
    </lineage>
</organism>
<dbReference type="EMBL" id="AJWY01009409">
    <property type="protein sequence ID" value="EKC58448.1"/>
    <property type="molecule type" value="Genomic_DNA"/>
</dbReference>
<dbReference type="PANTHER" id="PTHR35535:SF1">
    <property type="entry name" value="HEAT SHOCK PROTEIN HSLJ"/>
    <property type="match status" value="1"/>
</dbReference>
<proteinExistence type="predicted"/>
<dbReference type="InterPro" id="IPR038670">
    <property type="entry name" value="HslJ-like_sf"/>
</dbReference>